<proteinExistence type="predicted"/>
<dbReference type="RefSeq" id="WP_174548735.1">
    <property type="nucleotide sequence ID" value="NZ_CBCRXS010000002.1"/>
</dbReference>
<dbReference type="Proteomes" id="UP000274762">
    <property type="component" value="Unassembled WGS sequence"/>
</dbReference>
<comment type="caution">
    <text evidence="2">The sequence shown here is derived from an EMBL/GenBank/DDBJ whole genome shotgun (WGS) entry which is preliminary data.</text>
</comment>
<dbReference type="InterPro" id="IPR010791">
    <property type="entry name" value="AttH_dom"/>
</dbReference>
<dbReference type="AlphaFoldDB" id="A0A495K4K1"/>
<sequence length="351" mass="39282">MSVVEAWNGPGRRDGELTVVRPSDNGVHLPSHGKPFEHWYFDATFDNGYSIVVFFNKRRPEDMPWARPWVEVTLYSPDGSRQQFSKRYSRSKATFTADRADVTIGENRAHIESVSAPLPSYLVHAAIGGIELDLRFDSVMRPWMPGSGETHFTDAESFGWVVGAPRATVTGWVSLGDNKFDVMGQGYADHNWGTGDMKRVIDRWHWGRLYLADYSLLYATVMTQRRFDSHVISPLMLARDNEVVLSTGETILTEGPPAFDEDAGRTYPTSVTLHVPGEMELILQVRNVIHAEDIVRGVPIVGSAPLRPLAYRLIGHPGYFRFYSDFELTVHTSGGALTRTGTTLHELVALS</sequence>
<evidence type="ECO:0000259" key="1">
    <source>
        <dbReference type="Pfam" id="PF07143"/>
    </source>
</evidence>
<dbReference type="Pfam" id="PF07143">
    <property type="entry name" value="CrtC"/>
    <property type="match status" value="1"/>
</dbReference>
<protein>
    <submittedName>
        <fullName evidence="2">Hydroxyneurosporene synthase CrtC</fullName>
    </submittedName>
</protein>
<feature type="domain" description="AttH" evidence="1">
    <location>
        <begin position="37"/>
        <end position="194"/>
    </location>
</feature>
<dbReference type="Gene3D" id="2.40.370.10">
    <property type="entry name" value="AttH-like domain"/>
    <property type="match status" value="1"/>
</dbReference>
<gene>
    <name evidence="2" type="ORF">DFJ75_2410</name>
</gene>
<evidence type="ECO:0000313" key="3">
    <source>
        <dbReference type="Proteomes" id="UP000274762"/>
    </source>
</evidence>
<dbReference type="SUPFAM" id="SSF159245">
    <property type="entry name" value="AttH-like"/>
    <property type="match status" value="1"/>
</dbReference>
<dbReference type="InterPro" id="IPR023374">
    <property type="entry name" value="AttH-like_dom_sf"/>
</dbReference>
<reference evidence="2 3" key="1">
    <citation type="submission" date="2018-10" db="EMBL/GenBank/DDBJ databases">
        <title>Sequencing the genomes of 1000 actinobacteria strains.</title>
        <authorList>
            <person name="Klenk H.-P."/>
        </authorList>
    </citation>
    <scope>NUCLEOTIDE SEQUENCE [LARGE SCALE GENOMIC DNA]</scope>
    <source>
        <strain evidence="2 3">DSM 44343</strain>
    </source>
</reference>
<organism evidence="2 3">
    <name type="scientific">Williamsia marianensis</name>
    <dbReference type="NCBI Taxonomy" id="85044"/>
    <lineage>
        <taxon>Bacteria</taxon>
        <taxon>Bacillati</taxon>
        <taxon>Actinomycetota</taxon>
        <taxon>Actinomycetes</taxon>
        <taxon>Mycobacteriales</taxon>
        <taxon>Nocardiaceae</taxon>
        <taxon>Williamsia</taxon>
    </lineage>
</organism>
<name>A0A495K4K1_WILMA</name>
<accession>A0A495K4K1</accession>
<dbReference type="EMBL" id="RBKV01000001">
    <property type="protein sequence ID" value="RKR95588.1"/>
    <property type="molecule type" value="Genomic_DNA"/>
</dbReference>
<evidence type="ECO:0000313" key="2">
    <source>
        <dbReference type="EMBL" id="RKR95588.1"/>
    </source>
</evidence>